<name>A0ACB8NUQ9_CITSI</name>
<dbReference type="EMBL" id="CM039170">
    <property type="protein sequence ID" value="KAH9801637.1"/>
    <property type="molecule type" value="Genomic_DNA"/>
</dbReference>
<comment type="caution">
    <text evidence="1">The sequence shown here is derived from an EMBL/GenBank/DDBJ whole genome shotgun (WGS) entry which is preliminary data.</text>
</comment>
<proteinExistence type="predicted"/>
<organism evidence="1 2">
    <name type="scientific">Citrus sinensis</name>
    <name type="common">Sweet orange</name>
    <name type="synonym">Citrus aurantium var. sinensis</name>
    <dbReference type="NCBI Taxonomy" id="2711"/>
    <lineage>
        <taxon>Eukaryota</taxon>
        <taxon>Viridiplantae</taxon>
        <taxon>Streptophyta</taxon>
        <taxon>Embryophyta</taxon>
        <taxon>Tracheophyta</taxon>
        <taxon>Spermatophyta</taxon>
        <taxon>Magnoliopsida</taxon>
        <taxon>eudicotyledons</taxon>
        <taxon>Gunneridae</taxon>
        <taxon>Pentapetalae</taxon>
        <taxon>rosids</taxon>
        <taxon>malvids</taxon>
        <taxon>Sapindales</taxon>
        <taxon>Rutaceae</taxon>
        <taxon>Aurantioideae</taxon>
        <taxon>Citrus</taxon>
    </lineage>
</organism>
<evidence type="ECO:0000313" key="1">
    <source>
        <dbReference type="EMBL" id="KAH9801637.1"/>
    </source>
</evidence>
<keyword evidence="2" id="KW-1185">Reference proteome</keyword>
<protein>
    <submittedName>
        <fullName evidence="1">Uncharacterized protein</fullName>
    </submittedName>
</protein>
<accession>A0ACB8NUQ9</accession>
<gene>
    <name evidence="1" type="ORF">KPL71_001098</name>
</gene>
<reference evidence="2" key="1">
    <citation type="journal article" date="2023" name="Hortic. Res.">
        <title>A chromosome-level phased genome enabling allele-level studies in sweet orange: a case study on citrus Huanglongbing tolerance.</title>
        <authorList>
            <person name="Wu B."/>
            <person name="Yu Q."/>
            <person name="Deng Z."/>
            <person name="Duan Y."/>
            <person name="Luo F."/>
            <person name="Gmitter F. Jr."/>
        </authorList>
    </citation>
    <scope>NUCLEOTIDE SEQUENCE [LARGE SCALE GENOMIC DNA]</scope>
    <source>
        <strain evidence="2">cv. Valencia</strain>
    </source>
</reference>
<dbReference type="Proteomes" id="UP000829398">
    <property type="component" value="Chromosome 1"/>
</dbReference>
<evidence type="ECO:0000313" key="2">
    <source>
        <dbReference type="Proteomes" id="UP000829398"/>
    </source>
</evidence>
<sequence length="1621" mass="182975">MKVLSWYRHRLLRHRFLSSSGYFPYLHFFKALGAVIWLRENIVADVASNQDAYLEDDYHDLFVDNADLEDAEEEADFDGAEMDGAEFDGGDNDGADLDRGDLDSTKRDSVNFVDLDVDAPKSNNSRRGYKATELAFFLGVLARTLVSILYFDSRKSAVKKRKWMSGQRGERPKVSTMRKKEEVRKKEETPKNTIATILMKSAKNDDSENDNEGDAHKMVDNLGKPPANTAPTIPVKSTKNKDSERDAHKQQLKFSAKIAQAQAAQVTSSSSQQQSWQQGSTVTAATVDSRSDIAFAGCKLLRYTSNPKTFNWKAIGRVLGWYQSPRGITTMSLPKPEIEKFTIGGDFSLWKMKMRALLVHQGLEPALEEEDPETAGSSRSDEKMKQIHNRAHSTLILSLSDSILREISEEKTALGIWNKVEALCMKKSLAHRLFLKKRLYTFFMKEGVSIQEHIDVFNKIILDLEGVESIKIGDEDKAFFLLSSLPKSYEGFVDTMLYGRTTLTLEDVKASLCSKEIQRHSGDLDQNPGEGLMAKAEKKKDKKKKKNKNQFKKEDESEKEKMKRRKCFYCKKTGHYIRDCAEKKRDSKEKSGDAAVASDESSDGGYQSADLLVASNGKIEGQWVLDTGCSFHMSPDKTLFHEYETIDGGRVLMGNHNACKIVGISSVKIRMYDGMTRTLEHVRHVPGLKKNLISLGMLDSSGYVFKSDHGGLKVMKNSSIVMKGVKNNGLYVLEGSSVHVLSALHASSDVDKAKMWHLRLGHMSAKSLQELTKRGLLCGDKVEELKFCENCIFGKAHRIKFERGLHKSKAVLDYAHSDLWGPAQVPSLSGGRYFVTFIDDFSRKVWLYILKTKDQAFEKFKIWRALVENQSGVKLKALRTDNGLEFCNKEFDEYCQKHGITRHKTVRSPSAALKFKTPEEIWTGVSADYKHLRIFGCTAYVHVKQGKLDSRALKGVFVGYPEGVKGYKVWCGATHKCIISRDVTFNEESMLEDNDSAVFDFSPYTDESIKEAAIRKDSRIEVESSSSSDREGQDMGAPEDLQERSEVDDLRTPVTELQDYQLARDRARRETKPPSRYAYAGMIAYALNSAEEIAIEEPASYREAVKGSDSSNWIKAMEEEMDSLNKNKTWTLVQDPGNRRLVSCKWIFKRKEGIPGAEASRFKARLVARGFTQKEGVDFTEVFSPVVKHSSIRMLLSMVALTDMELDQMDVKTAFLHGKLEEEILMTQPEGFEIKGKEDHVCHLNKSLYGLKQSPRQWYKRFDEFMISKGYLRSKYDSCVYSGSSNSGGAVYLLLYVDDMLLASKDRSEIKKLKDLLNAEFEMKDLGCAKRILGMDIIRNRAAGTIFVSQERYILKVLDRFDMLDAKSVQTPLGSQFKLSKMQAPVTDQDKSLMSEVPYAQAVGSLMYAMVCTRADIAYAVSLVSRFMSDPGKEHWDAVKWIMRYLRGTPDHGLLYGRSKQDEKSIVGYVDSDFAGDLDGRKSISGYLFMVNGCLISWKATLQSVVTLSSTEAEFVAATKAVKEGKWLGGILNELWLKQKTFTIFCDNQSAIHLIKNQIYHERTKHIDVRLHFIRDEVSKGAVSVNKIHTDINPADALTKVVPTAKFKFCVNLMGIMANLQ</sequence>